<dbReference type="InterPro" id="IPR011335">
    <property type="entry name" value="Restrct_endonuc-II-like"/>
</dbReference>
<protein>
    <recommendedName>
        <fullName evidence="1">Putative restriction endonuclease domain-containing protein</fullName>
    </recommendedName>
</protein>
<proteinExistence type="predicted"/>
<dbReference type="AlphaFoldDB" id="A0A017SX34"/>
<sequence length="186" mass="19987">MAERAIDRKPLTFAEAAALDPEQFPGELDAGEWVQMTRSTWRHGELMLKVGLLLARYAEQHPGWSVAVGDPGTKLHHGPDVLRGPDVAMVRAERRPTGRGEAGWLDGAPDLAVEIAGDAQPLANLLKKGMEYLAAGAAMVWVIEPDAEKVVVLTPPDHVRVLGTGETLEGSEALPGLRVEVMSLFG</sequence>
<dbReference type="Proteomes" id="UP000019678">
    <property type="component" value="Unassembled WGS sequence"/>
</dbReference>
<accession>A0A017SX34</accession>
<comment type="caution">
    <text evidence="2">The sequence shown here is derived from an EMBL/GenBank/DDBJ whole genome shotgun (WGS) entry which is preliminary data.</text>
</comment>
<feature type="domain" description="Putative restriction endonuclease" evidence="1">
    <location>
        <begin position="26"/>
        <end position="180"/>
    </location>
</feature>
<dbReference type="PANTHER" id="PTHR34107">
    <property type="entry name" value="SLL0198 PROTEIN-RELATED"/>
    <property type="match status" value="1"/>
</dbReference>
<dbReference type="PANTHER" id="PTHR34107:SF1">
    <property type="entry name" value="SLL0198 PROTEIN"/>
    <property type="match status" value="1"/>
</dbReference>
<evidence type="ECO:0000259" key="1">
    <source>
        <dbReference type="Pfam" id="PF05685"/>
    </source>
</evidence>
<keyword evidence="3" id="KW-1185">Reference proteome</keyword>
<dbReference type="STRING" id="1192034.CAP_8379"/>
<dbReference type="Pfam" id="PF05685">
    <property type="entry name" value="Uma2"/>
    <property type="match status" value="1"/>
</dbReference>
<reference evidence="2 3" key="1">
    <citation type="submission" date="2013-05" db="EMBL/GenBank/DDBJ databases">
        <title>Genome assembly of Chondromyces apiculatus DSM 436.</title>
        <authorList>
            <person name="Sharma G."/>
            <person name="Khatri I."/>
            <person name="Kaur C."/>
            <person name="Mayilraj S."/>
            <person name="Subramanian S."/>
        </authorList>
    </citation>
    <scope>NUCLEOTIDE SEQUENCE [LARGE SCALE GENOMIC DNA]</scope>
    <source>
        <strain evidence="2 3">DSM 436</strain>
    </source>
</reference>
<dbReference type="OrthoDB" id="9799703at2"/>
<dbReference type="InterPro" id="IPR008538">
    <property type="entry name" value="Uma2"/>
</dbReference>
<dbReference type="InterPro" id="IPR012296">
    <property type="entry name" value="Nuclease_put_TT1808"/>
</dbReference>
<dbReference type="EMBL" id="ASRX01000083">
    <property type="protein sequence ID" value="EYF01337.1"/>
    <property type="molecule type" value="Genomic_DNA"/>
</dbReference>
<evidence type="ECO:0000313" key="2">
    <source>
        <dbReference type="EMBL" id="EYF01337.1"/>
    </source>
</evidence>
<dbReference type="CDD" id="cd06260">
    <property type="entry name" value="DUF820-like"/>
    <property type="match status" value="1"/>
</dbReference>
<gene>
    <name evidence="2" type="ORF">CAP_8379</name>
</gene>
<name>A0A017SX34_9BACT</name>
<dbReference type="SUPFAM" id="SSF52980">
    <property type="entry name" value="Restriction endonuclease-like"/>
    <property type="match status" value="1"/>
</dbReference>
<evidence type="ECO:0000313" key="3">
    <source>
        <dbReference type="Proteomes" id="UP000019678"/>
    </source>
</evidence>
<dbReference type="RefSeq" id="WP_052376626.1">
    <property type="nucleotide sequence ID" value="NZ_ASRX01000083.1"/>
</dbReference>
<organism evidence="2 3">
    <name type="scientific">Chondromyces apiculatus DSM 436</name>
    <dbReference type="NCBI Taxonomy" id="1192034"/>
    <lineage>
        <taxon>Bacteria</taxon>
        <taxon>Pseudomonadati</taxon>
        <taxon>Myxococcota</taxon>
        <taxon>Polyangia</taxon>
        <taxon>Polyangiales</taxon>
        <taxon>Polyangiaceae</taxon>
        <taxon>Chondromyces</taxon>
    </lineage>
</organism>
<dbReference type="eggNOG" id="COG4636">
    <property type="taxonomic scope" value="Bacteria"/>
</dbReference>
<dbReference type="Gene3D" id="3.90.1570.10">
    <property type="entry name" value="tt1808, chain A"/>
    <property type="match status" value="1"/>
</dbReference>